<feature type="compositionally biased region" description="Basic and acidic residues" evidence="1">
    <location>
        <begin position="183"/>
        <end position="198"/>
    </location>
</feature>
<keyword evidence="3" id="KW-1185">Reference proteome</keyword>
<gene>
    <name evidence="2" type="ORF">EPI10_030495</name>
</gene>
<organism evidence="2 3">
    <name type="scientific">Gossypium australe</name>
    <dbReference type="NCBI Taxonomy" id="47621"/>
    <lineage>
        <taxon>Eukaryota</taxon>
        <taxon>Viridiplantae</taxon>
        <taxon>Streptophyta</taxon>
        <taxon>Embryophyta</taxon>
        <taxon>Tracheophyta</taxon>
        <taxon>Spermatophyta</taxon>
        <taxon>Magnoliopsida</taxon>
        <taxon>eudicotyledons</taxon>
        <taxon>Gunneridae</taxon>
        <taxon>Pentapetalae</taxon>
        <taxon>rosids</taxon>
        <taxon>malvids</taxon>
        <taxon>Malvales</taxon>
        <taxon>Malvaceae</taxon>
        <taxon>Malvoideae</taxon>
        <taxon>Gossypium</taxon>
    </lineage>
</organism>
<accession>A0A5B6X0T8</accession>
<comment type="caution">
    <text evidence="2">The sequence shown here is derived from an EMBL/GenBank/DDBJ whole genome shotgun (WGS) entry which is preliminary data.</text>
</comment>
<dbReference type="Proteomes" id="UP000325315">
    <property type="component" value="Unassembled WGS sequence"/>
</dbReference>
<feature type="region of interest" description="Disordered" evidence="1">
    <location>
        <begin position="183"/>
        <end position="204"/>
    </location>
</feature>
<name>A0A5B6X0T8_9ROSI</name>
<proteinExistence type="predicted"/>
<evidence type="ECO:0000313" key="3">
    <source>
        <dbReference type="Proteomes" id="UP000325315"/>
    </source>
</evidence>
<sequence length="236" mass="27243">MTSTSRSVFYEESQSISKPHYFNDEDDAIHSSQYLLAWDIIMDGPPIPLKQEGELLVPKSTNQVKKSKVGIFTLNYKTFKMKPEEDIKETKVTAIEEAKNLETLTLNELISSLLTYEMGLKEGVKEKVENKKVNIALKYTTIEYNDSSDYVDNDNEIVMFARRFKRFMKSNKRIRFQKEGLKLGSTKERNPMSAKSRDTPNSIVHNGRIRDQEKKSSRLTLLLGVTKILPMKMCMK</sequence>
<evidence type="ECO:0000313" key="2">
    <source>
        <dbReference type="EMBL" id="KAA3486605.1"/>
    </source>
</evidence>
<reference evidence="3" key="1">
    <citation type="journal article" date="2019" name="Plant Biotechnol. J.">
        <title>Genome sequencing of the Australian wild diploid species Gossypium australe highlights disease resistance and delayed gland morphogenesis.</title>
        <authorList>
            <person name="Cai Y."/>
            <person name="Cai X."/>
            <person name="Wang Q."/>
            <person name="Wang P."/>
            <person name="Zhang Y."/>
            <person name="Cai C."/>
            <person name="Xu Y."/>
            <person name="Wang K."/>
            <person name="Zhou Z."/>
            <person name="Wang C."/>
            <person name="Geng S."/>
            <person name="Li B."/>
            <person name="Dong Q."/>
            <person name="Hou Y."/>
            <person name="Wang H."/>
            <person name="Ai P."/>
            <person name="Liu Z."/>
            <person name="Yi F."/>
            <person name="Sun M."/>
            <person name="An G."/>
            <person name="Cheng J."/>
            <person name="Zhang Y."/>
            <person name="Shi Q."/>
            <person name="Xie Y."/>
            <person name="Shi X."/>
            <person name="Chang Y."/>
            <person name="Huang F."/>
            <person name="Chen Y."/>
            <person name="Hong S."/>
            <person name="Mi L."/>
            <person name="Sun Q."/>
            <person name="Zhang L."/>
            <person name="Zhou B."/>
            <person name="Peng R."/>
            <person name="Zhang X."/>
            <person name="Liu F."/>
        </authorList>
    </citation>
    <scope>NUCLEOTIDE SEQUENCE [LARGE SCALE GENOMIC DNA]</scope>
    <source>
        <strain evidence="3">cv. PA1801</strain>
    </source>
</reference>
<evidence type="ECO:0000256" key="1">
    <source>
        <dbReference type="SAM" id="MobiDB-lite"/>
    </source>
</evidence>
<protein>
    <submittedName>
        <fullName evidence="2">Zf-CCHC domain-containing protein/UBN2 domain-containing protein</fullName>
    </submittedName>
</protein>
<dbReference type="EMBL" id="SMMG02000001">
    <property type="protein sequence ID" value="KAA3486605.1"/>
    <property type="molecule type" value="Genomic_DNA"/>
</dbReference>
<dbReference type="OrthoDB" id="1000712at2759"/>
<dbReference type="AlphaFoldDB" id="A0A5B6X0T8"/>